<feature type="compositionally biased region" description="Basic and acidic residues" evidence="1">
    <location>
        <begin position="406"/>
        <end position="419"/>
    </location>
</feature>
<feature type="compositionally biased region" description="Basic and acidic residues" evidence="1">
    <location>
        <begin position="361"/>
        <end position="375"/>
    </location>
</feature>
<accession>A0A1Y2EK79</accession>
<dbReference type="STRING" id="1141098.A0A1Y2EK79"/>
<dbReference type="PANTHER" id="PTHR15327">
    <property type="entry name" value="MICROFIBRIL-ASSOCIATED PROTEIN"/>
    <property type="match status" value="1"/>
</dbReference>
<keyword evidence="4" id="KW-1185">Reference proteome</keyword>
<dbReference type="InterPro" id="IPR009730">
    <property type="entry name" value="MFAP1_C"/>
</dbReference>
<feature type="compositionally biased region" description="Basic and acidic residues" evidence="1">
    <location>
        <begin position="385"/>
        <end position="399"/>
    </location>
</feature>
<feature type="region of interest" description="Disordered" evidence="1">
    <location>
        <begin position="1"/>
        <end position="157"/>
    </location>
</feature>
<feature type="compositionally biased region" description="Basic and acidic residues" evidence="1">
    <location>
        <begin position="452"/>
        <end position="470"/>
    </location>
</feature>
<organism evidence="3 4">
    <name type="scientific">Pseudomassariella vexata</name>
    <dbReference type="NCBI Taxonomy" id="1141098"/>
    <lineage>
        <taxon>Eukaryota</taxon>
        <taxon>Fungi</taxon>
        <taxon>Dikarya</taxon>
        <taxon>Ascomycota</taxon>
        <taxon>Pezizomycotina</taxon>
        <taxon>Sordariomycetes</taxon>
        <taxon>Xylariomycetidae</taxon>
        <taxon>Amphisphaeriales</taxon>
        <taxon>Pseudomassariaceae</taxon>
        <taxon>Pseudomassariella</taxon>
    </lineage>
</organism>
<evidence type="ECO:0000313" key="3">
    <source>
        <dbReference type="EMBL" id="ORY71940.1"/>
    </source>
</evidence>
<dbReference type="InParanoid" id="A0A1Y2EK79"/>
<feature type="region of interest" description="Disordered" evidence="1">
    <location>
        <begin position="316"/>
        <end position="470"/>
    </location>
</feature>
<reference evidence="3 4" key="1">
    <citation type="submission" date="2016-07" db="EMBL/GenBank/DDBJ databases">
        <title>Pervasive Adenine N6-methylation of Active Genes in Fungi.</title>
        <authorList>
            <consortium name="DOE Joint Genome Institute"/>
            <person name="Mondo S.J."/>
            <person name="Dannebaum R.O."/>
            <person name="Kuo R.C."/>
            <person name="Labutti K."/>
            <person name="Haridas S."/>
            <person name="Kuo A."/>
            <person name="Salamov A."/>
            <person name="Ahrendt S.R."/>
            <person name="Lipzen A."/>
            <person name="Sullivan W."/>
            <person name="Andreopoulos W.B."/>
            <person name="Clum A."/>
            <person name="Lindquist E."/>
            <person name="Daum C."/>
            <person name="Ramamoorthy G.K."/>
            <person name="Gryganskyi A."/>
            <person name="Culley D."/>
            <person name="Magnuson J.K."/>
            <person name="James T.Y."/>
            <person name="O'Malley M.A."/>
            <person name="Stajich J.E."/>
            <person name="Spatafora J.W."/>
            <person name="Visel A."/>
            <person name="Grigoriev I.V."/>
        </authorList>
    </citation>
    <scope>NUCLEOTIDE SEQUENCE [LARGE SCALE GENOMIC DNA]</scope>
    <source>
        <strain evidence="3 4">CBS 129021</strain>
    </source>
</reference>
<feature type="compositionally biased region" description="Basic and acidic residues" evidence="1">
    <location>
        <begin position="56"/>
        <end position="74"/>
    </location>
</feature>
<dbReference type="EMBL" id="MCFJ01000001">
    <property type="protein sequence ID" value="ORY71940.1"/>
    <property type="molecule type" value="Genomic_DNA"/>
</dbReference>
<name>A0A1Y2EK79_9PEZI</name>
<evidence type="ECO:0000256" key="1">
    <source>
        <dbReference type="SAM" id="MobiDB-lite"/>
    </source>
</evidence>
<dbReference type="InterPro" id="IPR033194">
    <property type="entry name" value="MFAP1"/>
</dbReference>
<feature type="compositionally biased region" description="Acidic residues" evidence="1">
    <location>
        <begin position="83"/>
        <end position="118"/>
    </location>
</feature>
<dbReference type="Proteomes" id="UP000193689">
    <property type="component" value="Unassembled WGS sequence"/>
</dbReference>
<evidence type="ECO:0000313" key="4">
    <source>
        <dbReference type="Proteomes" id="UP000193689"/>
    </source>
</evidence>
<protein>
    <submittedName>
        <fullName evidence="3">Splicing factor, Prp19-binding domain-domain-containing protein</fullName>
    </submittedName>
</protein>
<dbReference type="Pfam" id="PF06991">
    <property type="entry name" value="MFAP1"/>
    <property type="match status" value="1"/>
</dbReference>
<dbReference type="GeneID" id="63781370"/>
<dbReference type="OrthoDB" id="1111734at2759"/>
<feature type="compositionally biased region" description="Basic residues" evidence="1">
    <location>
        <begin position="424"/>
        <end position="434"/>
    </location>
</feature>
<dbReference type="RefSeq" id="XP_040721532.1">
    <property type="nucleotide sequence ID" value="XM_040865158.1"/>
</dbReference>
<evidence type="ECO:0000259" key="2">
    <source>
        <dbReference type="Pfam" id="PF06991"/>
    </source>
</evidence>
<comment type="caution">
    <text evidence="3">The sequence shown here is derived from an EMBL/GenBank/DDBJ whole genome shotgun (WGS) entry which is preliminary data.</text>
</comment>
<gene>
    <name evidence="3" type="ORF">BCR38DRAFT_520226</name>
</gene>
<proteinExistence type="predicted"/>
<feature type="compositionally biased region" description="Basic and acidic residues" evidence="1">
    <location>
        <begin position="329"/>
        <end position="354"/>
    </location>
</feature>
<feature type="compositionally biased region" description="Basic and acidic residues" evidence="1">
    <location>
        <begin position="223"/>
        <end position="267"/>
    </location>
</feature>
<feature type="region of interest" description="Disordered" evidence="1">
    <location>
        <begin position="223"/>
        <end position="269"/>
    </location>
</feature>
<feature type="compositionally biased region" description="Basic and acidic residues" evidence="1">
    <location>
        <begin position="435"/>
        <end position="444"/>
    </location>
</feature>
<feature type="compositionally biased region" description="Polar residues" evidence="1">
    <location>
        <begin position="40"/>
        <end position="52"/>
    </location>
</feature>
<dbReference type="AlphaFoldDB" id="A0A1Y2EK79"/>
<sequence length="470" mass="54385">MPIKPARPLRHRAGKVLDNSSSSESEASDVEETPVVPPSKATSASKIASGNLNKVDLNERRRIAQQQEEKRKAAELAARAAAEEEEGFVTEEEEQASEDGEEESSDDDEEEEEESSEDEVPRRAMMMRPKFVPKSQRNGNKTAEQEAAEAAAKEADEVARKKADADAMIEEQIRRDLAAKKAGKNFWDDAIELESDVDTSDEVDPEAEQAAWKVRELKRLKREREAVEEREKEREELERRRNLTEEERAAQDAEKIARQREEKESRGKMAYLGQYHHKGAFYQEEMAAEGLDKRDLMGAKVQDEVDRSLLPKALQMRDMTKVGKKGATKYRDLKSEDTGRWGEFRDHRPGKGRDFGGGWDVDERFRSDRDREREGPGGANAIPLGDRKTERPRSRERGRYGKSNYRPRDEDERRRERSRSGSPPRKRERSRSRSPRRDSRDRHDYSRRKRDPSRDADRYDSDKRRRVDTR</sequence>
<feature type="domain" description="Micro-fibrillar-associated protein 1 C-terminal" evidence="2">
    <location>
        <begin position="115"/>
        <end position="338"/>
    </location>
</feature>